<accession>F8PP48</accession>
<evidence type="ECO:0000256" key="1">
    <source>
        <dbReference type="SAM" id="MobiDB-lite"/>
    </source>
</evidence>
<feature type="region of interest" description="Disordered" evidence="1">
    <location>
        <begin position="1418"/>
        <end position="1531"/>
    </location>
</feature>
<dbReference type="Proteomes" id="UP000008063">
    <property type="component" value="Unassembled WGS sequence"/>
</dbReference>
<feature type="region of interest" description="Disordered" evidence="1">
    <location>
        <begin position="1305"/>
        <end position="1378"/>
    </location>
</feature>
<reference evidence="3" key="1">
    <citation type="journal article" date="2011" name="Science">
        <title>The plant cell wall-decomposing machinery underlies the functional diversity of forest fungi.</title>
        <authorList>
            <person name="Eastwood D.C."/>
            <person name="Floudas D."/>
            <person name="Binder M."/>
            <person name="Majcherczyk A."/>
            <person name="Schneider P."/>
            <person name="Aerts A."/>
            <person name="Asiegbu F.O."/>
            <person name="Baker S.E."/>
            <person name="Barry K."/>
            <person name="Bendiksby M."/>
            <person name="Blumentritt M."/>
            <person name="Coutinho P.M."/>
            <person name="Cullen D."/>
            <person name="de Vries R.P."/>
            <person name="Gathman A."/>
            <person name="Goodell B."/>
            <person name="Henrissat B."/>
            <person name="Ihrmark K."/>
            <person name="Kauserud H."/>
            <person name="Kohler A."/>
            <person name="LaButti K."/>
            <person name="Lapidus A."/>
            <person name="Lavin J.L."/>
            <person name="Lee Y.-H."/>
            <person name="Lindquist E."/>
            <person name="Lilly W."/>
            <person name="Lucas S."/>
            <person name="Morin E."/>
            <person name="Murat C."/>
            <person name="Oguiza J.A."/>
            <person name="Park J."/>
            <person name="Pisabarro A.G."/>
            <person name="Riley R."/>
            <person name="Rosling A."/>
            <person name="Salamov A."/>
            <person name="Schmidt O."/>
            <person name="Schmutz J."/>
            <person name="Skrede I."/>
            <person name="Stenlid J."/>
            <person name="Wiebenga A."/>
            <person name="Xie X."/>
            <person name="Kuees U."/>
            <person name="Hibbett D.S."/>
            <person name="Hoffmeister D."/>
            <person name="Hoegberg N."/>
            <person name="Martin F."/>
            <person name="Grigoriev I.V."/>
            <person name="Watkinson S.C."/>
        </authorList>
    </citation>
    <scope>NUCLEOTIDE SEQUENCE [LARGE SCALE GENOMIC DNA]</scope>
    <source>
        <strain evidence="3">strain S7.3</strain>
    </source>
</reference>
<organism evidence="3">
    <name type="scientific">Serpula lacrymans var. lacrymans (strain S7.3)</name>
    <name type="common">Dry rot fungus</name>
    <dbReference type="NCBI Taxonomy" id="936435"/>
    <lineage>
        <taxon>Eukaryota</taxon>
        <taxon>Fungi</taxon>
        <taxon>Dikarya</taxon>
        <taxon>Basidiomycota</taxon>
        <taxon>Agaricomycotina</taxon>
        <taxon>Agaricomycetes</taxon>
        <taxon>Agaricomycetidae</taxon>
        <taxon>Boletales</taxon>
        <taxon>Coniophorineae</taxon>
        <taxon>Serpulaceae</taxon>
        <taxon>Serpula</taxon>
    </lineage>
</organism>
<name>F8PP48_SERL3</name>
<feature type="compositionally biased region" description="Polar residues" evidence="1">
    <location>
        <begin position="1484"/>
        <end position="1508"/>
    </location>
</feature>
<feature type="compositionally biased region" description="Basic and acidic residues" evidence="1">
    <location>
        <begin position="233"/>
        <end position="242"/>
    </location>
</feature>
<feature type="compositionally biased region" description="Polar residues" evidence="1">
    <location>
        <begin position="1329"/>
        <end position="1342"/>
    </location>
</feature>
<dbReference type="InParanoid" id="F8PP48"/>
<feature type="compositionally biased region" description="Polar residues" evidence="1">
    <location>
        <begin position="1451"/>
        <end position="1466"/>
    </location>
</feature>
<gene>
    <name evidence="2" type="ORF">SERLA73DRAFT_71085</name>
</gene>
<protein>
    <submittedName>
        <fullName evidence="2">Uncharacterized protein</fullName>
    </submittedName>
</protein>
<feature type="region of interest" description="Disordered" evidence="1">
    <location>
        <begin position="233"/>
        <end position="258"/>
    </location>
</feature>
<proteinExistence type="predicted"/>
<dbReference type="STRING" id="936435.F8PP48"/>
<sequence length="1531" mass="171117">MSRFTAPPFHKMPVYDYIKHITPLTPPETELDSQLTTTPLAGPVGTGGEYDSGISHSLISPPERPGSQLRRTSTLAYHNTGLRDTRDRSLHRVSRHLVVVVPPPDFPPDHRHVSSLGPRERLSQGILMPLFPTMYGQLTAIAREFSFPSTAGLCLYLHISENGITMTPRISDDSWQYLWGHLFEARSPSTINHQLPISGRIEFDIDAAKARWYDAWISASLRDAADVMEHSQIHPSHWRGDSRTTFAEGHGSDERSENNSVVQHSVAKSNATRHVPRKLSLVDRLDTLSLLSGPKPSQHVDISPPAVQLTHALSPIPQSAAPQSSHVDLERRVNTWRASARLAPTPLISAYQLSMGAEDVPASEVLNDSPQEGEGVVSIPELNLDDFSWSISSMGPPSDLPESPLSPFRVPSVHLDRRLEGSMVLTPTTATSWGPPDDDWMSVISNIIRLPSPDLGQRMVDDYPPTPSTATSWGPPDNDWYSVASDCSRLPSPDLGQRMLDDTDAPTELRAVAAASATHLTDPWKGTPWPHVWPYIERSKSVTVKPTTTDASGDVFGRYPNLKIYPYVYPYFDLYPAPAGGVASENFQPIVESRSTYPNFKIYPDVYPHFDLYPAPAGGVASEHSQPIVEYRSIYPNFKIYPDVYPHFDLYPASAGDVSMKKAQPVALVEGSYSKYQNLKNCPDAYPNFDLYPAIVGAGPSATKLQPAGSQLVDSHMHYPSLNIYPAVYPHFDLYPPVFRAGEKKSQQSLSELKPKEHIDISLRPGYPVFDIYPAQYPFNLDVIYPATHSEERHSSVRLPAHYPWFDLYPSVYPFVSPYHVLCPETLQPQRDKVRTSQYPDFDIYPAFKHSFIDVKHYGQKIEHPSGIASSPTASNVQAVTVKLAVHYPLFDLYPSVYPFVEPYPKLGQSTSSTVDKEMDDGSLNVKIHTAYPVFDIYPSVYPNFDIYPRVIEVASPPMNTDYRKSDLLSVRLDMTYPNFNLYPAIYPAFELYPSVLAADVSLFLPQPKSSLPVEGTKLTYHYNQFNARELPTKLPSYYPNVNPYPTVYPNIELYPPVSPQPNKRRPEIRVGVKTLYPTLVIYPAVYPYFDLYPGPRKQEVPNSSSILDRPSISLELKYPTFNIYPAVYPHFDIYPSLSAGIDTTVTTREIEPISTRLPACYPIIELYPPVYPHFEIYRSIPVEGDGVVSASITTRLPARYPAFELYPAVYPFIEIYPSAPVLDTSAPVFDSKNIRNGTSRRSRKTHSDLHTAVMKEERPLAKRQIKTHHHLHFEVFRDDVVWTPSGYTQDLNLFTQMSIDKPLPETTRLRPSHSTEGLLSRTIRGRSGTVSHRPTLVSNLPTFPRPDSEAVSSSSTTEPPTSPSRSTGQRPLPLTRSYGALLGPSAIIESHRNASATKAANGPTFLKSDLRRNVTLTLPQQPARSPTSPTSPPGRPRSTILPTRLPIRPVTNSNRDQPTPKPITSHNRRESLVLQRARAYDQAVSTTPREPETSVSSSLRTLSQFPTLSRPHLPSTSPAAKLDRSKFPFS</sequence>
<feature type="compositionally biased region" description="Basic and acidic residues" evidence="1">
    <location>
        <begin position="1522"/>
        <end position="1531"/>
    </location>
</feature>
<dbReference type="eggNOG" id="ENOG502SX8G">
    <property type="taxonomic scope" value="Eukaryota"/>
</dbReference>
<evidence type="ECO:0000313" key="3">
    <source>
        <dbReference type="Proteomes" id="UP000008063"/>
    </source>
</evidence>
<dbReference type="OrthoDB" id="3269353at2759"/>
<keyword evidence="3" id="KW-1185">Reference proteome</keyword>
<evidence type="ECO:0000313" key="2">
    <source>
        <dbReference type="EMBL" id="EGO01925.1"/>
    </source>
</evidence>
<dbReference type="HOGENOM" id="CLU_004026_0_0_1"/>
<feature type="compositionally biased region" description="Low complexity" evidence="1">
    <location>
        <begin position="1420"/>
        <end position="1429"/>
    </location>
</feature>
<feature type="compositionally biased region" description="Low complexity" evidence="1">
    <location>
        <begin position="1353"/>
        <end position="1368"/>
    </location>
</feature>
<dbReference type="OMA" id="THQYPPI"/>
<dbReference type="EMBL" id="GL945477">
    <property type="protein sequence ID" value="EGO01925.1"/>
    <property type="molecule type" value="Genomic_DNA"/>
</dbReference>